<feature type="region of interest" description="Disordered" evidence="10">
    <location>
        <begin position="145"/>
        <end position="168"/>
    </location>
</feature>
<dbReference type="Proteomes" id="UP000255192">
    <property type="component" value="Unassembled WGS sequence"/>
</dbReference>
<evidence type="ECO:0000259" key="12">
    <source>
        <dbReference type="SMART" id="SM00095"/>
    </source>
</evidence>
<evidence type="ECO:0000256" key="5">
    <source>
        <dbReference type="ARBA" id="ARBA00012609"/>
    </source>
</evidence>
<dbReference type="PANTHER" id="PTHR10395">
    <property type="entry name" value="URICASE AND TRANSTHYRETIN-RELATED"/>
    <property type="match status" value="1"/>
</dbReference>
<accession>A0A377ZCM2</accession>
<organism evidence="13 14">
    <name type="scientific">Klebsiella pneumoniae</name>
    <dbReference type="NCBI Taxonomy" id="573"/>
    <lineage>
        <taxon>Bacteria</taxon>
        <taxon>Pseudomonadati</taxon>
        <taxon>Pseudomonadota</taxon>
        <taxon>Gammaproteobacteria</taxon>
        <taxon>Enterobacterales</taxon>
        <taxon>Enterobacteriaceae</taxon>
        <taxon>Klebsiella/Raoultella group</taxon>
        <taxon>Klebsiella</taxon>
        <taxon>Klebsiella pneumoniae complex</taxon>
    </lineage>
</organism>
<dbReference type="EMBL" id="UGMD01000002">
    <property type="protein sequence ID" value="STU66900.1"/>
    <property type="molecule type" value="Genomic_DNA"/>
</dbReference>
<comment type="function">
    <text evidence="2">Catalyzes the hydrolysis of 5-hydroxyisourate (HIU) to 2-oxo-4-hydroxy-4-carboxy-5-ureidoimidazoline (OHCU).</text>
</comment>
<dbReference type="PANTHER" id="PTHR10395:SF7">
    <property type="entry name" value="5-HYDROXYISOURATE HYDROLASE"/>
    <property type="match status" value="1"/>
</dbReference>
<evidence type="ECO:0000256" key="1">
    <source>
        <dbReference type="ARBA" id="ARBA00001043"/>
    </source>
</evidence>
<evidence type="ECO:0000256" key="6">
    <source>
        <dbReference type="ARBA" id="ARBA00017539"/>
    </source>
</evidence>
<keyword evidence="7" id="KW-0659">Purine metabolism</keyword>
<dbReference type="PRINTS" id="PR00189">
    <property type="entry name" value="TRNSTHYRETIN"/>
</dbReference>
<evidence type="ECO:0000256" key="9">
    <source>
        <dbReference type="ARBA" id="ARBA00031939"/>
    </source>
</evidence>
<name>A0A377ZCM2_KLEPN</name>
<dbReference type="GO" id="GO:0033971">
    <property type="term" value="F:hydroxyisourate hydrolase activity"/>
    <property type="evidence" value="ECO:0007669"/>
    <property type="project" value="UniProtKB-EC"/>
</dbReference>
<feature type="compositionally biased region" description="Polar residues" evidence="10">
    <location>
        <begin position="151"/>
        <end position="168"/>
    </location>
</feature>
<comment type="similarity">
    <text evidence="3">Belongs to the transthyretin family. 5-hydroxyisourate hydrolase subfamily.</text>
</comment>
<dbReference type="InterPro" id="IPR036817">
    <property type="entry name" value="Transthyretin/HIU_hydrolase_sf"/>
</dbReference>
<protein>
    <recommendedName>
        <fullName evidence="6">5-hydroxyisourate hydrolase</fullName>
        <ecNumber evidence="5">3.5.2.17</ecNumber>
    </recommendedName>
    <alternativeName>
        <fullName evidence="9">Transthyretin-like protein</fullName>
    </alternativeName>
</protein>
<dbReference type="InterPro" id="IPR014306">
    <property type="entry name" value="Hydroxyisourate_hydrolase"/>
</dbReference>
<evidence type="ECO:0000256" key="7">
    <source>
        <dbReference type="ARBA" id="ARBA00022631"/>
    </source>
</evidence>
<feature type="signal peptide" evidence="11">
    <location>
        <begin position="1"/>
        <end position="18"/>
    </location>
</feature>
<gene>
    <name evidence="13" type="primary">hiuH_1</name>
    <name evidence="13" type="ORF">NCTC204_00223</name>
</gene>
<evidence type="ECO:0000313" key="14">
    <source>
        <dbReference type="Proteomes" id="UP000255192"/>
    </source>
</evidence>
<dbReference type="SUPFAM" id="SSF49472">
    <property type="entry name" value="Transthyretin (synonym: prealbumin)"/>
    <property type="match status" value="1"/>
</dbReference>
<proteinExistence type="inferred from homology"/>
<dbReference type="InterPro" id="IPR023416">
    <property type="entry name" value="Transthyretin/HIU_hydrolase_d"/>
</dbReference>
<dbReference type="Gene3D" id="2.60.40.180">
    <property type="entry name" value="Transthyretin/hydroxyisourate hydrolase domain"/>
    <property type="match status" value="1"/>
</dbReference>
<evidence type="ECO:0000256" key="2">
    <source>
        <dbReference type="ARBA" id="ARBA00002704"/>
    </source>
</evidence>
<evidence type="ECO:0000256" key="8">
    <source>
        <dbReference type="ARBA" id="ARBA00022801"/>
    </source>
</evidence>
<evidence type="ECO:0000256" key="4">
    <source>
        <dbReference type="ARBA" id="ARBA00011881"/>
    </source>
</evidence>
<keyword evidence="11" id="KW-0732">Signal</keyword>
<dbReference type="SMART" id="SM00095">
    <property type="entry name" value="TR_THY"/>
    <property type="match status" value="1"/>
</dbReference>
<evidence type="ECO:0000256" key="3">
    <source>
        <dbReference type="ARBA" id="ARBA00009850"/>
    </source>
</evidence>
<sequence length="168" mass="18368">MKLVIASVISLLSFSALAAPEGTLSVHILNQQTGLPSPGVQIELDKQQGESWQHIATGKTDADGRIKSLYPQAENMEPGVYKVTFKTGDYFKSQNMNTFFPVIPVIFNVTKAKSKTAYPAAAQSVRILYLPRQLMTQAAIQPTPARLPQASRFSRTTMSTPNARSLSL</sequence>
<dbReference type="AlphaFoldDB" id="A0A377ZCM2"/>
<evidence type="ECO:0000256" key="11">
    <source>
        <dbReference type="SAM" id="SignalP"/>
    </source>
</evidence>
<comment type="catalytic activity">
    <reaction evidence="1">
        <text>5-hydroxyisourate + H2O = 5-hydroxy-2-oxo-4-ureido-2,5-dihydro-1H-imidazole-5-carboxylate + H(+)</text>
        <dbReference type="Rhea" id="RHEA:23736"/>
        <dbReference type="ChEBI" id="CHEBI:15377"/>
        <dbReference type="ChEBI" id="CHEBI:15378"/>
        <dbReference type="ChEBI" id="CHEBI:18072"/>
        <dbReference type="ChEBI" id="CHEBI:58639"/>
        <dbReference type="EC" id="3.5.2.17"/>
    </reaction>
</comment>
<dbReference type="InterPro" id="IPR000895">
    <property type="entry name" value="Transthyretin/HIU_hydrolase"/>
</dbReference>
<dbReference type="CDD" id="cd05822">
    <property type="entry name" value="TLP_HIUase"/>
    <property type="match status" value="1"/>
</dbReference>
<feature type="chain" id="PRO_5016738690" description="5-hydroxyisourate hydrolase" evidence="11">
    <location>
        <begin position="19"/>
        <end position="168"/>
    </location>
</feature>
<dbReference type="EC" id="3.5.2.17" evidence="5"/>
<evidence type="ECO:0000313" key="13">
    <source>
        <dbReference type="EMBL" id="STU66900.1"/>
    </source>
</evidence>
<evidence type="ECO:0000256" key="10">
    <source>
        <dbReference type="SAM" id="MobiDB-lite"/>
    </source>
</evidence>
<dbReference type="NCBIfam" id="TIGR02962">
    <property type="entry name" value="hdxy_isourate"/>
    <property type="match status" value="1"/>
</dbReference>
<dbReference type="GO" id="GO:0006144">
    <property type="term" value="P:purine nucleobase metabolic process"/>
    <property type="evidence" value="ECO:0007669"/>
    <property type="project" value="UniProtKB-KW"/>
</dbReference>
<comment type="subunit">
    <text evidence="4">Homotetramer.</text>
</comment>
<feature type="domain" description="Transthyretin/hydroxyisourate hydrolase" evidence="12">
    <location>
        <begin position="19"/>
        <end position="140"/>
    </location>
</feature>
<keyword evidence="8 13" id="KW-0378">Hydrolase</keyword>
<reference evidence="13 14" key="1">
    <citation type="submission" date="2018-06" db="EMBL/GenBank/DDBJ databases">
        <authorList>
            <consortium name="Pathogen Informatics"/>
            <person name="Doyle S."/>
        </authorList>
    </citation>
    <scope>NUCLEOTIDE SEQUENCE [LARGE SCALE GENOMIC DNA]</scope>
    <source>
        <strain evidence="13 14">NCTC204</strain>
    </source>
</reference>
<dbReference type="Pfam" id="PF00576">
    <property type="entry name" value="Transthyretin"/>
    <property type="match status" value="1"/>
</dbReference>